<dbReference type="SUPFAM" id="SSF56235">
    <property type="entry name" value="N-terminal nucleophile aminohydrolases (Ntn hydrolases)"/>
    <property type="match status" value="1"/>
</dbReference>
<feature type="binding site" evidence="6">
    <location>
        <begin position="202"/>
        <end position="205"/>
    </location>
    <ligand>
        <name>substrate</name>
    </ligand>
</feature>
<dbReference type="InterPro" id="IPR000246">
    <property type="entry name" value="Peptidase_T2"/>
</dbReference>
<dbReference type="CDD" id="cd04701">
    <property type="entry name" value="Asparaginase_2"/>
    <property type="match status" value="1"/>
</dbReference>
<protein>
    <recommendedName>
        <fullName evidence="4">Isoaspartyl peptidase</fullName>
    </recommendedName>
</protein>
<dbReference type="GO" id="GO:0008233">
    <property type="term" value="F:peptidase activity"/>
    <property type="evidence" value="ECO:0007669"/>
    <property type="project" value="UniProtKB-KW"/>
</dbReference>
<reference evidence="8 9" key="1">
    <citation type="submission" date="2020-03" db="EMBL/GenBank/DDBJ databases">
        <title>Sphingomonas sp. nov., isolated from fish.</title>
        <authorList>
            <person name="Hyun D.-W."/>
            <person name="Bae J.-W."/>
        </authorList>
    </citation>
    <scope>NUCLEOTIDE SEQUENCE [LARGE SCALE GENOMIC DNA]</scope>
    <source>
        <strain evidence="8 9">HDW15C</strain>
    </source>
</reference>
<evidence type="ECO:0000256" key="5">
    <source>
        <dbReference type="PIRSR" id="PIRSR600246-1"/>
    </source>
</evidence>
<feature type="site" description="Cleavage; by autolysis" evidence="7">
    <location>
        <begin position="173"/>
        <end position="174"/>
    </location>
</feature>
<dbReference type="AlphaFoldDB" id="A0A6G7ZKM9"/>
<feature type="active site" description="Nucleophile" evidence="5">
    <location>
        <position position="174"/>
    </location>
</feature>
<dbReference type="GO" id="GO:0016811">
    <property type="term" value="F:hydrolase activity, acting on carbon-nitrogen (but not peptide) bonds, in linear amides"/>
    <property type="evidence" value="ECO:0007669"/>
    <property type="project" value="UniProtKB-ARBA"/>
</dbReference>
<dbReference type="Pfam" id="PF01112">
    <property type="entry name" value="Asparaginase_2"/>
    <property type="match status" value="1"/>
</dbReference>
<evidence type="ECO:0000256" key="3">
    <source>
        <dbReference type="ARBA" id="ARBA00022813"/>
    </source>
</evidence>
<organism evidence="8 9">
    <name type="scientific">Sphingomonas sinipercae</name>
    <dbReference type="NCBI Taxonomy" id="2714944"/>
    <lineage>
        <taxon>Bacteria</taxon>
        <taxon>Pseudomonadati</taxon>
        <taxon>Pseudomonadota</taxon>
        <taxon>Alphaproteobacteria</taxon>
        <taxon>Sphingomonadales</taxon>
        <taxon>Sphingomonadaceae</taxon>
        <taxon>Sphingomonas</taxon>
    </lineage>
</organism>
<evidence type="ECO:0000313" key="9">
    <source>
        <dbReference type="Proteomes" id="UP000502502"/>
    </source>
</evidence>
<keyword evidence="1" id="KW-0645">Protease</keyword>
<dbReference type="EMBL" id="CP049871">
    <property type="protein sequence ID" value="QIL01479.1"/>
    <property type="molecule type" value="Genomic_DNA"/>
</dbReference>
<dbReference type="KEGG" id="ssin:G7078_00860"/>
<dbReference type="Gene3D" id="3.60.20.30">
    <property type="entry name" value="(Glycosyl)asparaginase"/>
    <property type="match status" value="1"/>
</dbReference>
<dbReference type="RefSeq" id="WP_166092035.1">
    <property type="nucleotide sequence ID" value="NZ_CP049871.1"/>
</dbReference>
<sequence>MADQDWKLVVHGGAGVIELERISFERDRMIRAALDAALQQGSAVLSGAGTAVAAVEAAVRILEDDPSFNAGRGAVLTYDGRIELDASIMDGRDRSAGAVTGICASRSPVSLARTVMEESDHVFLSGPEADAFGREHGIEQVDPSFFETEFRRKQLAELKSKRASALDIEYKYGTVGAVALDRQGNVAAATSTGGMTGKRWGRIGDSPLIGAGTYADNRAGAVSATGWGEYFIRAGVAHEICARMRLSGVSGQEAADAVMRDVKELGGEGGVIVVSAAGEMIYAFNTPGMYRGRADSGGRSVALYSEDEER</sequence>
<evidence type="ECO:0000256" key="1">
    <source>
        <dbReference type="ARBA" id="ARBA00022670"/>
    </source>
</evidence>
<evidence type="ECO:0000256" key="2">
    <source>
        <dbReference type="ARBA" id="ARBA00022801"/>
    </source>
</evidence>
<dbReference type="InterPro" id="IPR029055">
    <property type="entry name" value="Ntn_hydrolases_N"/>
</dbReference>
<proteinExistence type="predicted"/>
<dbReference type="Proteomes" id="UP000502502">
    <property type="component" value="Chromosome"/>
</dbReference>
<dbReference type="PANTHER" id="PTHR10188:SF6">
    <property type="entry name" value="N(4)-(BETA-N-ACETYLGLUCOSAMINYL)-L-ASPARAGINASE"/>
    <property type="match status" value="1"/>
</dbReference>
<dbReference type="PANTHER" id="PTHR10188">
    <property type="entry name" value="L-ASPARAGINASE"/>
    <property type="match status" value="1"/>
</dbReference>
<evidence type="ECO:0000256" key="6">
    <source>
        <dbReference type="PIRSR" id="PIRSR600246-2"/>
    </source>
</evidence>
<keyword evidence="3" id="KW-0068">Autocatalytic cleavage</keyword>
<keyword evidence="2" id="KW-0378">Hydrolase</keyword>
<evidence type="ECO:0000256" key="7">
    <source>
        <dbReference type="PIRSR" id="PIRSR600246-3"/>
    </source>
</evidence>
<keyword evidence="9" id="KW-1185">Reference proteome</keyword>
<accession>A0A6G7ZKM9</accession>
<dbReference type="FunFam" id="3.60.20.30:FF:000001">
    <property type="entry name" value="Isoaspartyl peptidase/L-asparaginase"/>
    <property type="match status" value="1"/>
</dbReference>
<feature type="binding site" evidence="6">
    <location>
        <begin position="225"/>
        <end position="228"/>
    </location>
    <ligand>
        <name>substrate</name>
    </ligand>
</feature>
<gene>
    <name evidence="8" type="ORF">G7078_00860</name>
</gene>
<dbReference type="GO" id="GO:0006508">
    <property type="term" value="P:proteolysis"/>
    <property type="evidence" value="ECO:0007669"/>
    <property type="project" value="UniProtKB-KW"/>
</dbReference>
<evidence type="ECO:0000256" key="4">
    <source>
        <dbReference type="ARBA" id="ARBA00069124"/>
    </source>
</evidence>
<evidence type="ECO:0000313" key="8">
    <source>
        <dbReference type="EMBL" id="QIL01479.1"/>
    </source>
</evidence>
<name>A0A6G7ZKM9_9SPHN</name>